<feature type="chain" id="PRO_5014824713" description="Carboxypeptidase regulatory-like domain-containing protein" evidence="2">
    <location>
        <begin position="28"/>
        <end position="327"/>
    </location>
</feature>
<comment type="caution">
    <text evidence="3">The sequence shown here is derived from an EMBL/GenBank/DDBJ whole genome shotgun (WGS) entry which is preliminary data.</text>
</comment>
<dbReference type="SUPFAM" id="SSF49452">
    <property type="entry name" value="Starch-binding domain-like"/>
    <property type="match status" value="1"/>
</dbReference>
<organism evidence="3 4">
    <name type="scientific">bacterium (Candidatus Blackallbacteria) CG17_big_fil_post_rev_8_21_14_2_50_48_46</name>
    <dbReference type="NCBI Taxonomy" id="2014261"/>
    <lineage>
        <taxon>Bacteria</taxon>
        <taxon>Candidatus Blackallbacteria</taxon>
    </lineage>
</organism>
<dbReference type="Proteomes" id="UP000231019">
    <property type="component" value="Unassembled WGS sequence"/>
</dbReference>
<name>A0A2M7FY27_9BACT</name>
<reference evidence="3 4" key="1">
    <citation type="submission" date="2017-09" db="EMBL/GenBank/DDBJ databases">
        <title>Depth-based differentiation of microbial function through sediment-hosted aquifers and enrichment of novel symbionts in the deep terrestrial subsurface.</title>
        <authorList>
            <person name="Probst A.J."/>
            <person name="Ladd B."/>
            <person name="Jarett J.K."/>
            <person name="Geller-Mcgrath D.E."/>
            <person name="Sieber C.M."/>
            <person name="Emerson J.B."/>
            <person name="Anantharaman K."/>
            <person name="Thomas B.C."/>
            <person name="Malmstrom R."/>
            <person name="Stieglmeier M."/>
            <person name="Klingl A."/>
            <person name="Woyke T."/>
            <person name="Ryan C.M."/>
            <person name="Banfield J.F."/>
        </authorList>
    </citation>
    <scope>NUCLEOTIDE SEQUENCE [LARGE SCALE GENOMIC DNA]</scope>
    <source>
        <strain evidence="3">CG17_big_fil_post_rev_8_21_14_2_50_48_46</strain>
    </source>
</reference>
<evidence type="ECO:0000256" key="1">
    <source>
        <dbReference type="SAM" id="MobiDB-lite"/>
    </source>
</evidence>
<evidence type="ECO:0008006" key="5">
    <source>
        <dbReference type="Google" id="ProtNLM"/>
    </source>
</evidence>
<dbReference type="InterPro" id="IPR013784">
    <property type="entry name" value="Carb-bd-like_fold"/>
</dbReference>
<dbReference type="Gene3D" id="2.60.40.1120">
    <property type="entry name" value="Carboxypeptidase-like, regulatory domain"/>
    <property type="match status" value="1"/>
</dbReference>
<protein>
    <recommendedName>
        <fullName evidence="5">Carboxypeptidase regulatory-like domain-containing protein</fullName>
    </recommendedName>
</protein>
<gene>
    <name evidence="3" type="ORF">COW36_22780</name>
</gene>
<dbReference type="PROSITE" id="PS51257">
    <property type="entry name" value="PROKAR_LIPOPROTEIN"/>
    <property type="match status" value="1"/>
</dbReference>
<dbReference type="GO" id="GO:0030246">
    <property type="term" value="F:carbohydrate binding"/>
    <property type="evidence" value="ECO:0007669"/>
    <property type="project" value="InterPro"/>
</dbReference>
<feature type="region of interest" description="Disordered" evidence="1">
    <location>
        <begin position="137"/>
        <end position="211"/>
    </location>
</feature>
<dbReference type="AlphaFoldDB" id="A0A2M7FY27"/>
<sequence length="327" mass="34790">MKSQEWGMHGLSTNKLCLLGLSLFSLASCLDPVIENQPLTAEPISASSATLVPQAAGTKVQLTGIVKNAKTQALLAGVKVRLNTLETQTDQTGFFAFENLEIGEMKLIAEAPGYQPQAVTVALKSSKQVQDLALEAQPLPNGENPSTLTPQASSTPYFLPPDTLSSPSPTPVPDATLQPQASGLPSPTPEATVSATPLPTPSPTATPLYDPALDEAKGTDIFLKRKPTGIELNFMLFKLSGAPIVWNWGVVQVEYYLAQSVITNGSSAAGELITSGKSVLTQSNEPFTVPLDSQRQALIGETVFINYTLTLPNTQQLSYQKEVKVNL</sequence>
<evidence type="ECO:0000256" key="2">
    <source>
        <dbReference type="SAM" id="SignalP"/>
    </source>
</evidence>
<dbReference type="Pfam" id="PF13620">
    <property type="entry name" value="CarboxypepD_reg"/>
    <property type="match status" value="1"/>
</dbReference>
<evidence type="ECO:0000313" key="3">
    <source>
        <dbReference type="EMBL" id="PIW14205.1"/>
    </source>
</evidence>
<accession>A0A2M7FY27</accession>
<feature type="compositionally biased region" description="Polar residues" evidence="1">
    <location>
        <begin position="143"/>
        <end position="156"/>
    </location>
</feature>
<dbReference type="EMBL" id="PFFQ01000063">
    <property type="protein sequence ID" value="PIW14205.1"/>
    <property type="molecule type" value="Genomic_DNA"/>
</dbReference>
<proteinExistence type="predicted"/>
<feature type="signal peptide" evidence="2">
    <location>
        <begin position="1"/>
        <end position="27"/>
    </location>
</feature>
<evidence type="ECO:0000313" key="4">
    <source>
        <dbReference type="Proteomes" id="UP000231019"/>
    </source>
</evidence>
<keyword evidence="2" id="KW-0732">Signal</keyword>